<dbReference type="AlphaFoldDB" id="A0A382EIG4"/>
<sequence>VLIVLLGPPGAGKGTQAARLATKYGIPQISTGDMLRAAVAAGSLLGKRVDGIMEAGELVPDDVMLEVVEDRLSQPDCASGAILDGYPRTAGQAETLDPLVQRIGKGRSSLVLVLDVPEEEVIRRISGRREEAGEAGKRDDDAGHVVLERLRVYRELTEPLVEFYRDKGVMTEIAGIGTVDEIFDRMDATVREHLQG</sequence>
<evidence type="ECO:0008006" key="5">
    <source>
        <dbReference type="Google" id="ProtNLM"/>
    </source>
</evidence>
<evidence type="ECO:0000313" key="4">
    <source>
        <dbReference type="EMBL" id="SVB50518.1"/>
    </source>
</evidence>
<dbReference type="PROSITE" id="PS00113">
    <property type="entry name" value="ADENYLATE_KINASE"/>
    <property type="match status" value="1"/>
</dbReference>
<proteinExistence type="inferred from homology"/>
<keyword evidence="2" id="KW-0547">Nucleotide-binding</keyword>
<dbReference type="NCBIfam" id="NF011104">
    <property type="entry name" value="PRK14531.1"/>
    <property type="match status" value="1"/>
</dbReference>
<dbReference type="PANTHER" id="PTHR23359">
    <property type="entry name" value="NUCLEOTIDE KINASE"/>
    <property type="match status" value="1"/>
</dbReference>
<dbReference type="InterPro" id="IPR000850">
    <property type="entry name" value="Adenylat/UMP-CMP_kin"/>
</dbReference>
<dbReference type="EMBL" id="UINC01044704">
    <property type="protein sequence ID" value="SVB50518.1"/>
    <property type="molecule type" value="Genomic_DNA"/>
</dbReference>
<dbReference type="Gene3D" id="3.40.50.300">
    <property type="entry name" value="P-loop containing nucleotide triphosphate hydrolases"/>
    <property type="match status" value="1"/>
</dbReference>
<dbReference type="InterPro" id="IPR027417">
    <property type="entry name" value="P-loop_NTPase"/>
</dbReference>
<dbReference type="SUPFAM" id="SSF52540">
    <property type="entry name" value="P-loop containing nucleoside triphosphate hydrolases"/>
    <property type="match status" value="1"/>
</dbReference>
<dbReference type="GO" id="GO:0019205">
    <property type="term" value="F:nucleobase-containing compound kinase activity"/>
    <property type="evidence" value="ECO:0007669"/>
    <property type="project" value="InterPro"/>
</dbReference>
<keyword evidence="3" id="KW-0418">Kinase</keyword>
<dbReference type="HAMAP" id="MF_00235">
    <property type="entry name" value="Adenylate_kinase_Adk"/>
    <property type="match status" value="1"/>
</dbReference>
<protein>
    <recommendedName>
        <fullName evidence="5">Adenylate kinase active site lid domain-containing protein</fullName>
    </recommendedName>
</protein>
<dbReference type="NCBIfam" id="NF001381">
    <property type="entry name" value="PRK00279.1-3"/>
    <property type="match status" value="1"/>
</dbReference>
<dbReference type="NCBIfam" id="NF011105">
    <property type="entry name" value="PRK14532.1"/>
    <property type="match status" value="1"/>
</dbReference>
<evidence type="ECO:0000256" key="2">
    <source>
        <dbReference type="ARBA" id="ARBA00022741"/>
    </source>
</evidence>
<dbReference type="PRINTS" id="PR00094">
    <property type="entry name" value="ADENYLTKNASE"/>
</dbReference>
<organism evidence="4">
    <name type="scientific">marine metagenome</name>
    <dbReference type="NCBI Taxonomy" id="408172"/>
    <lineage>
        <taxon>unclassified sequences</taxon>
        <taxon>metagenomes</taxon>
        <taxon>ecological metagenomes</taxon>
    </lineage>
</organism>
<dbReference type="GO" id="GO:0005524">
    <property type="term" value="F:ATP binding"/>
    <property type="evidence" value="ECO:0007669"/>
    <property type="project" value="InterPro"/>
</dbReference>
<accession>A0A382EIG4</accession>
<dbReference type="CDD" id="cd01428">
    <property type="entry name" value="ADK"/>
    <property type="match status" value="1"/>
</dbReference>
<evidence type="ECO:0000256" key="3">
    <source>
        <dbReference type="ARBA" id="ARBA00022777"/>
    </source>
</evidence>
<feature type="non-terminal residue" evidence="4">
    <location>
        <position position="1"/>
    </location>
</feature>
<dbReference type="Pfam" id="PF00406">
    <property type="entry name" value="ADK"/>
    <property type="match status" value="1"/>
</dbReference>
<gene>
    <name evidence="4" type="ORF">METZ01_LOCUS203372</name>
</gene>
<dbReference type="NCBIfam" id="NF011100">
    <property type="entry name" value="PRK14527.1"/>
    <property type="match status" value="1"/>
</dbReference>
<keyword evidence="1" id="KW-0808">Transferase</keyword>
<evidence type="ECO:0000256" key="1">
    <source>
        <dbReference type="ARBA" id="ARBA00022679"/>
    </source>
</evidence>
<name>A0A382EIG4_9ZZZZ</name>
<dbReference type="InterPro" id="IPR033690">
    <property type="entry name" value="Adenylat_kinase_CS"/>
</dbReference>
<dbReference type="GO" id="GO:0006139">
    <property type="term" value="P:nucleobase-containing compound metabolic process"/>
    <property type="evidence" value="ECO:0007669"/>
    <property type="project" value="InterPro"/>
</dbReference>
<reference evidence="4" key="1">
    <citation type="submission" date="2018-05" db="EMBL/GenBank/DDBJ databases">
        <authorList>
            <person name="Lanie J.A."/>
            <person name="Ng W.-L."/>
            <person name="Kazmierczak K.M."/>
            <person name="Andrzejewski T.M."/>
            <person name="Davidsen T.M."/>
            <person name="Wayne K.J."/>
            <person name="Tettelin H."/>
            <person name="Glass J.I."/>
            <person name="Rusch D."/>
            <person name="Podicherti R."/>
            <person name="Tsui H.-C.T."/>
            <person name="Winkler M.E."/>
        </authorList>
    </citation>
    <scope>NUCLEOTIDE SEQUENCE</scope>
</reference>